<organism evidence="2 3">
    <name type="scientific">Hymenobacter gelipurpurascens</name>
    <dbReference type="NCBI Taxonomy" id="89968"/>
    <lineage>
        <taxon>Bacteria</taxon>
        <taxon>Pseudomonadati</taxon>
        <taxon>Bacteroidota</taxon>
        <taxon>Cytophagia</taxon>
        <taxon>Cytophagales</taxon>
        <taxon>Hymenobacteraceae</taxon>
        <taxon>Hymenobacter</taxon>
    </lineage>
</organism>
<evidence type="ECO:0000313" key="2">
    <source>
        <dbReference type="EMBL" id="SNC66191.1"/>
    </source>
</evidence>
<feature type="chain" id="PRO_5012352196" description="Lipoprotein" evidence="1">
    <location>
        <begin position="20"/>
        <end position="230"/>
    </location>
</feature>
<gene>
    <name evidence="2" type="ORF">SAMN06265337_1528</name>
</gene>
<name>A0A212TK32_9BACT</name>
<evidence type="ECO:0000313" key="3">
    <source>
        <dbReference type="Proteomes" id="UP000198131"/>
    </source>
</evidence>
<dbReference type="OrthoDB" id="877984at2"/>
<dbReference type="EMBL" id="FYEW01000001">
    <property type="protein sequence ID" value="SNC66191.1"/>
    <property type="molecule type" value="Genomic_DNA"/>
</dbReference>
<keyword evidence="3" id="KW-1185">Reference proteome</keyword>
<protein>
    <recommendedName>
        <fullName evidence="4">Lipoprotein</fullName>
    </recommendedName>
</protein>
<dbReference type="Proteomes" id="UP000198131">
    <property type="component" value="Unassembled WGS sequence"/>
</dbReference>
<accession>A0A212TK32</accession>
<dbReference type="AlphaFoldDB" id="A0A212TK32"/>
<proteinExistence type="predicted"/>
<feature type="signal peptide" evidence="1">
    <location>
        <begin position="1"/>
        <end position="19"/>
    </location>
</feature>
<dbReference type="RefSeq" id="WP_141106484.1">
    <property type="nucleotide sequence ID" value="NZ_FYEW01000001.1"/>
</dbReference>
<evidence type="ECO:0008006" key="4">
    <source>
        <dbReference type="Google" id="ProtNLM"/>
    </source>
</evidence>
<keyword evidence="1" id="KW-0732">Signal</keyword>
<sequence>MRIVAFLSLLFLVTCSSPKQEVAVVPTGFVKRSVTFKTWPAMQMPTGSITLHVPAKYDTLLTWIDESDTPMGHKAKYRFVSSRGCLLQESGFYKREGTYCRDTLDRLTISTQQSSSAEESLAAVDRRIRYWGEVSKLKGGAAPILKAKKLQVINGRTFSVVSFVGGSNLIAEPYEQVTATTVVQAGLRSWEVALHFECKQADCGRLAEQAYTTLQSVKIDTTTHHSKPTP</sequence>
<evidence type="ECO:0000256" key="1">
    <source>
        <dbReference type="SAM" id="SignalP"/>
    </source>
</evidence>
<reference evidence="3" key="1">
    <citation type="submission" date="2017-06" db="EMBL/GenBank/DDBJ databases">
        <authorList>
            <person name="Varghese N."/>
            <person name="Submissions S."/>
        </authorList>
    </citation>
    <scope>NUCLEOTIDE SEQUENCE [LARGE SCALE GENOMIC DNA]</scope>
    <source>
        <strain evidence="3">DSM 11116</strain>
    </source>
</reference>